<organism evidence="1 2">
    <name type="scientific">Paraglomus brasilianum</name>
    <dbReference type="NCBI Taxonomy" id="144538"/>
    <lineage>
        <taxon>Eukaryota</taxon>
        <taxon>Fungi</taxon>
        <taxon>Fungi incertae sedis</taxon>
        <taxon>Mucoromycota</taxon>
        <taxon>Glomeromycotina</taxon>
        <taxon>Glomeromycetes</taxon>
        <taxon>Paraglomerales</taxon>
        <taxon>Paraglomeraceae</taxon>
        <taxon>Paraglomus</taxon>
    </lineage>
</organism>
<evidence type="ECO:0000313" key="1">
    <source>
        <dbReference type="EMBL" id="CAG8571276.1"/>
    </source>
</evidence>
<dbReference type="InterPro" id="IPR000629">
    <property type="entry name" value="RNA-helicase_DEAD-box_CS"/>
</dbReference>
<keyword evidence="2" id="KW-1185">Reference proteome</keyword>
<dbReference type="EMBL" id="CAJVPI010000777">
    <property type="protein sequence ID" value="CAG8571276.1"/>
    <property type="molecule type" value="Genomic_DNA"/>
</dbReference>
<dbReference type="OrthoDB" id="2444696at2759"/>
<name>A0A9N9FY60_9GLOM</name>
<sequence>MGLYQPQEGKILINQKYKVSEINLNQWRKKIAYAEHNNLVENGLSTGQKQWADLDKLFENSEKKEVFIFDEADNALDENKKKEFLQKIEKISKNKLKTVKPEKILEEIEKHLKNITERKKEIEKNFTNFWKREVKISSLREKTEIGTLPSEREAIMEEIQNLNTYNKTIEKGFKEGKIDVEIMIELRKELEK</sequence>
<accession>A0A9N9FY60</accession>
<protein>
    <submittedName>
        <fullName evidence="1">9944_t:CDS:1</fullName>
    </submittedName>
</protein>
<dbReference type="Proteomes" id="UP000789739">
    <property type="component" value="Unassembled WGS sequence"/>
</dbReference>
<dbReference type="PROSITE" id="PS00039">
    <property type="entry name" value="DEAD_ATP_HELICASE"/>
    <property type="match status" value="1"/>
</dbReference>
<dbReference type="AlphaFoldDB" id="A0A9N9FY60"/>
<dbReference type="SUPFAM" id="SSF52540">
    <property type="entry name" value="P-loop containing nucleoside triphosphate hydrolases"/>
    <property type="match status" value="1"/>
</dbReference>
<reference evidence="1" key="1">
    <citation type="submission" date="2021-06" db="EMBL/GenBank/DDBJ databases">
        <authorList>
            <person name="Kallberg Y."/>
            <person name="Tangrot J."/>
            <person name="Rosling A."/>
        </authorList>
    </citation>
    <scope>NUCLEOTIDE SEQUENCE</scope>
    <source>
        <strain evidence="1">BR232B</strain>
    </source>
</reference>
<proteinExistence type="predicted"/>
<comment type="caution">
    <text evidence="1">The sequence shown here is derived from an EMBL/GenBank/DDBJ whole genome shotgun (WGS) entry which is preliminary data.</text>
</comment>
<evidence type="ECO:0000313" key="2">
    <source>
        <dbReference type="Proteomes" id="UP000789739"/>
    </source>
</evidence>
<gene>
    <name evidence="1" type="ORF">PBRASI_LOCUS6112</name>
</gene>
<dbReference type="InterPro" id="IPR027417">
    <property type="entry name" value="P-loop_NTPase"/>
</dbReference>
<dbReference type="Gene3D" id="3.40.50.300">
    <property type="entry name" value="P-loop containing nucleotide triphosphate hydrolases"/>
    <property type="match status" value="1"/>
</dbReference>